<reference evidence="4" key="1">
    <citation type="submission" date="2025-08" db="UniProtKB">
        <authorList>
            <consortium name="RefSeq"/>
        </authorList>
    </citation>
    <scope>IDENTIFICATION</scope>
    <source>
        <strain evidence="4">Aabys</strain>
        <tissue evidence="4">Whole body</tissue>
    </source>
</reference>
<accession>A0A9J7D089</accession>
<dbReference type="Pfam" id="PF08433">
    <property type="entry name" value="KTI12"/>
    <property type="match status" value="1"/>
</dbReference>
<sequence length="297" mass="34237">MDEICLLALIGLPAVGKTSFCKLLLQIESVPFNVCHICYDEFIDISEENLVNYKEQRDKLLNTLDNKIGAWKSFKIFNETLMKSCSAYKDNGRNRLLILCDDNHFYGSMRYRLYQIARKYGLSYGQIFFDCTLDLALQQNTVREGSHRVPEEVVTRMYTKLEVPDLKNNSWEQNTFTLATENLNKEYISLNLVPFIVRNFAVPLKPLEFPATCPTKQSQVHELDLLMRKHIGTVISKIPPNVNKKQIALVLNDSRKDILDDCKALEHLVDADIRNFLQLFEGKIESVLNGHKLAEDK</sequence>
<dbReference type="InterPro" id="IPR027417">
    <property type="entry name" value="P-loop_NTPase"/>
</dbReference>
<dbReference type="STRING" id="7370.A0A1I8N3N2"/>
<dbReference type="InterPro" id="IPR013641">
    <property type="entry name" value="KTI12/PSTK"/>
</dbReference>
<dbReference type="GeneID" id="101887591"/>
<organism evidence="3 4">
    <name type="scientific">Musca domestica</name>
    <name type="common">House fly</name>
    <dbReference type="NCBI Taxonomy" id="7370"/>
    <lineage>
        <taxon>Eukaryota</taxon>
        <taxon>Metazoa</taxon>
        <taxon>Ecdysozoa</taxon>
        <taxon>Arthropoda</taxon>
        <taxon>Hexapoda</taxon>
        <taxon>Insecta</taxon>
        <taxon>Pterygota</taxon>
        <taxon>Neoptera</taxon>
        <taxon>Endopterygota</taxon>
        <taxon>Diptera</taxon>
        <taxon>Brachycera</taxon>
        <taxon>Muscomorpha</taxon>
        <taxon>Muscoidea</taxon>
        <taxon>Muscidae</taxon>
        <taxon>Musca</taxon>
    </lineage>
</organism>
<keyword evidence="1" id="KW-0547">Nucleotide-binding</keyword>
<gene>
    <name evidence="4" type="primary">LOC101887591</name>
</gene>
<dbReference type="GO" id="GO:0016301">
    <property type="term" value="F:kinase activity"/>
    <property type="evidence" value="ECO:0007669"/>
    <property type="project" value="UniProtKB-KW"/>
</dbReference>
<keyword evidence="4" id="KW-0418">Kinase</keyword>
<keyword evidence="3" id="KW-1185">Reference proteome</keyword>
<dbReference type="OrthoDB" id="9972657at2759"/>
<dbReference type="RefSeq" id="XP_005188129.2">
    <property type="nucleotide sequence ID" value="XM_005188072.4"/>
</dbReference>
<name>A0A9J7D089_MUSDO</name>
<dbReference type="eggNOG" id="KOG4622">
    <property type="taxonomic scope" value="Eukaryota"/>
</dbReference>
<dbReference type="VEuPathDB" id="VectorBase:MDOA011194"/>
<dbReference type="SUPFAM" id="SSF52540">
    <property type="entry name" value="P-loop containing nucleoside triphosphate hydrolases"/>
    <property type="match status" value="1"/>
</dbReference>
<dbReference type="PANTHER" id="PTHR20873:SF0">
    <property type="entry name" value="L-SERYL-TRNA(SEC) KINASE"/>
    <property type="match status" value="1"/>
</dbReference>
<dbReference type="InterPro" id="IPR052648">
    <property type="entry name" value="Ser-tRNA(Sec)_kinase"/>
</dbReference>
<evidence type="ECO:0000256" key="1">
    <source>
        <dbReference type="ARBA" id="ARBA00022741"/>
    </source>
</evidence>
<keyword evidence="4" id="KW-0808">Transferase</keyword>
<protein>
    <submittedName>
        <fullName evidence="4">L-seryl-tRNA(Sec) kinase</fullName>
    </submittedName>
</protein>
<dbReference type="Proteomes" id="UP001652621">
    <property type="component" value="Unplaced"/>
</dbReference>
<evidence type="ECO:0000313" key="4">
    <source>
        <dbReference type="RefSeq" id="XP_005188129.2"/>
    </source>
</evidence>
<keyword evidence="2" id="KW-0067">ATP-binding</keyword>
<proteinExistence type="predicted"/>
<evidence type="ECO:0000313" key="3">
    <source>
        <dbReference type="Proteomes" id="UP001652621"/>
    </source>
</evidence>
<dbReference type="PANTHER" id="PTHR20873">
    <property type="entry name" value="L-SERYL-TRNA(SEC) KINASE"/>
    <property type="match status" value="1"/>
</dbReference>
<dbReference type="VEuPathDB" id="VectorBase:MDOMA2_017521"/>
<dbReference type="Gene3D" id="3.40.50.300">
    <property type="entry name" value="P-loop containing nucleotide triphosphate hydrolases"/>
    <property type="match status" value="1"/>
</dbReference>
<evidence type="ECO:0000256" key="2">
    <source>
        <dbReference type="ARBA" id="ARBA00022840"/>
    </source>
</evidence>